<protein>
    <submittedName>
        <fullName evidence="2">Uncharacterized protein</fullName>
    </submittedName>
</protein>
<dbReference type="EMBL" id="JALBUU010000125">
    <property type="protein sequence ID" value="MCI0757075.1"/>
    <property type="molecule type" value="Genomic_DNA"/>
</dbReference>
<feature type="region of interest" description="Disordered" evidence="1">
    <location>
        <begin position="1"/>
        <end position="63"/>
    </location>
</feature>
<feature type="compositionally biased region" description="Low complexity" evidence="1">
    <location>
        <begin position="52"/>
        <end position="63"/>
    </location>
</feature>
<reference evidence="2 3" key="1">
    <citation type="submission" date="2022-03" db="EMBL/GenBank/DDBJ databases">
        <title>Complete genome analysis of Roseomonas KG 17.1 : a prolific producer of plant growth promoters.</title>
        <authorList>
            <person name="Saadouli I."/>
            <person name="Najjari A."/>
            <person name="Mosbah A."/>
            <person name="Ouzari H.I."/>
        </authorList>
    </citation>
    <scope>NUCLEOTIDE SEQUENCE [LARGE SCALE GENOMIC DNA]</scope>
    <source>
        <strain evidence="2 3">KG17-1</strain>
    </source>
</reference>
<dbReference type="RefSeq" id="WP_120009833.1">
    <property type="nucleotide sequence ID" value="NZ_JALBUU010000125.1"/>
</dbReference>
<evidence type="ECO:0000313" key="3">
    <source>
        <dbReference type="Proteomes" id="UP001201985"/>
    </source>
</evidence>
<feature type="compositionally biased region" description="Basic and acidic residues" evidence="1">
    <location>
        <begin position="16"/>
        <end position="35"/>
    </location>
</feature>
<name>A0ABS9WDW8_9PROT</name>
<keyword evidence="3" id="KW-1185">Reference proteome</keyword>
<organism evidence="2 3">
    <name type="scientific">Teichococcus vastitatis</name>
    <dbReference type="NCBI Taxonomy" id="2307076"/>
    <lineage>
        <taxon>Bacteria</taxon>
        <taxon>Pseudomonadati</taxon>
        <taxon>Pseudomonadota</taxon>
        <taxon>Alphaproteobacteria</taxon>
        <taxon>Acetobacterales</taxon>
        <taxon>Roseomonadaceae</taxon>
        <taxon>Roseomonas</taxon>
    </lineage>
</organism>
<dbReference type="Proteomes" id="UP001201985">
    <property type="component" value="Unassembled WGS sequence"/>
</dbReference>
<accession>A0ABS9WDW8</accession>
<proteinExistence type="predicted"/>
<sequence>MHIAPIQPIPATPESSDSRSNRLGLREQARQEALRRVPTAPAPELDSKLIRAALPASAPSPRN</sequence>
<comment type="caution">
    <text evidence="2">The sequence shown here is derived from an EMBL/GenBank/DDBJ whole genome shotgun (WGS) entry which is preliminary data.</text>
</comment>
<evidence type="ECO:0000313" key="2">
    <source>
        <dbReference type="EMBL" id="MCI0757075.1"/>
    </source>
</evidence>
<evidence type="ECO:0000256" key="1">
    <source>
        <dbReference type="SAM" id="MobiDB-lite"/>
    </source>
</evidence>
<gene>
    <name evidence="2" type="ORF">MON41_25925</name>
</gene>